<dbReference type="InterPro" id="IPR036034">
    <property type="entry name" value="PDZ_sf"/>
</dbReference>
<keyword evidence="7" id="KW-1185">Reference proteome</keyword>
<dbReference type="STRING" id="864069.MicloDRAFT_00020760"/>
<dbReference type="PROSITE" id="PS50106">
    <property type="entry name" value="PDZ"/>
    <property type="match status" value="1"/>
</dbReference>
<accession>I4Z053</accession>
<keyword evidence="2 6" id="KW-0645">Protease</keyword>
<proteinExistence type="inferred from homology"/>
<dbReference type="Gene3D" id="2.40.10.120">
    <property type="match status" value="1"/>
</dbReference>
<keyword evidence="3" id="KW-0378">Hydrolase</keyword>
<dbReference type="PATRIC" id="fig|864069.3.peg.2268"/>
<feature type="domain" description="PDZ" evidence="5">
    <location>
        <begin position="248"/>
        <end position="345"/>
    </location>
</feature>
<dbReference type="Pfam" id="PF13180">
    <property type="entry name" value="PDZ_2"/>
    <property type="match status" value="1"/>
</dbReference>
<evidence type="ECO:0000313" key="6">
    <source>
        <dbReference type="EMBL" id="EIM29595.1"/>
    </source>
</evidence>
<keyword evidence="4" id="KW-0720">Serine protease</keyword>
<dbReference type="HOGENOM" id="CLU_020120_2_0_5"/>
<dbReference type="Proteomes" id="UP000003947">
    <property type="component" value="Unassembled WGS sequence"/>
</dbReference>
<dbReference type="InterPro" id="IPR009003">
    <property type="entry name" value="Peptidase_S1_PA"/>
</dbReference>
<evidence type="ECO:0000256" key="2">
    <source>
        <dbReference type="ARBA" id="ARBA00022670"/>
    </source>
</evidence>
<evidence type="ECO:0000256" key="3">
    <source>
        <dbReference type="ARBA" id="ARBA00022801"/>
    </source>
</evidence>
<dbReference type="RefSeq" id="WP_009491061.1">
    <property type="nucleotide sequence ID" value="NZ_CP141048.1"/>
</dbReference>
<dbReference type="SUPFAM" id="SSF50156">
    <property type="entry name" value="PDZ domain-like"/>
    <property type="match status" value="1"/>
</dbReference>
<sequence length="367" mass="37917" precursor="true">MQDRATRIVMLVIAALLALFVLQPYVTGYLFSAREPRPVAARGDLSDYERSTIRVFETVAPSVVQVVALSGRGPAGGEPAASGTGFLWDAAGHVVTNHHVVENGSSFVVRLASGEVLQADVVGRAPNYDLAVLRVQRQGGLPAPVSVGSSADLKVGQTAYAIGNPFGLDQSLTTGIISALKRRLPTSGGREVADVIQTDAAINPGNSGGPLLDSSGRLIGVNTAIFSPSGTNAGIGFAIPVDVVNRVVPELIRNGRVPTPGIGILAGDETLAAQLGVNGVIVADVVPGSPADQAGLRGVNLRAGIIGDVIVAVGSNPVRHLSDLTDQLERTGIGNTVSLTILRNNQRQTLNVAVVDVGEQTPRARRP</sequence>
<dbReference type="InterPro" id="IPR001478">
    <property type="entry name" value="PDZ"/>
</dbReference>
<evidence type="ECO:0000256" key="4">
    <source>
        <dbReference type="ARBA" id="ARBA00022825"/>
    </source>
</evidence>
<dbReference type="Pfam" id="PF13365">
    <property type="entry name" value="Trypsin_2"/>
    <property type="match status" value="1"/>
</dbReference>
<organism evidence="6 7">
    <name type="scientific">Microvirga lotononidis</name>
    <dbReference type="NCBI Taxonomy" id="864069"/>
    <lineage>
        <taxon>Bacteria</taxon>
        <taxon>Pseudomonadati</taxon>
        <taxon>Pseudomonadota</taxon>
        <taxon>Alphaproteobacteria</taxon>
        <taxon>Hyphomicrobiales</taxon>
        <taxon>Methylobacteriaceae</taxon>
        <taxon>Microvirga</taxon>
    </lineage>
</organism>
<evidence type="ECO:0000259" key="5">
    <source>
        <dbReference type="PROSITE" id="PS50106"/>
    </source>
</evidence>
<dbReference type="GO" id="GO:0004252">
    <property type="term" value="F:serine-type endopeptidase activity"/>
    <property type="evidence" value="ECO:0007669"/>
    <property type="project" value="InterPro"/>
</dbReference>
<dbReference type="eggNOG" id="COG0265">
    <property type="taxonomic scope" value="Bacteria"/>
</dbReference>
<name>I4Z053_9HYPH</name>
<gene>
    <name evidence="6" type="ORF">MicloDRAFT_00020760</name>
</gene>
<dbReference type="AlphaFoldDB" id="I4Z053"/>
<dbReference type="PANTHER" id="PTHR43343:SF3">
    <property type="entry name" value="PROTEASE DO-LIKE 8, CHLOROPLASTIC"/>
    <property type="match status" value="1"/>
</dbReference>
<reference evidence="6 7" key="1">
    <citation type="submission" date="2012-02" db="EMBL/GenBank/DDBJ databases">
        <title>Improved High-Quality Draft sequence of Microvirga sp. WSM3557.</title>
        <authorList>
            <consortium name="US DOE Joint Genome Institute"/>
            <person name="Lucas S."/>
            <person name="Han J."/>
            <person name="Lapidus A."/>
            <person name="Cheng J.-F."/>
            <person name="Goodwin L."/>
            <person name="Pitluck S."/>
            <person name="Peters L."/>
            <person name="Zhang X."/>
            <person name="Detter J.C."/>
            <person name="Han C."/>
            <person name="Tapia R."/>
            <person name="Land M."/>
            <person name="Hauser L."/>
            <person name="Kyrpides N."/>
            <person name="Ivanova N."/>
            <person name="Pagani I."/>
            <person name="Brau L."/>
            <person name="Yates R."/>
            <person name="O'Hara G."/>
            <person name="Rui T."/>
            <person name="Howieson J."/>
            <person name="Reeve W."/>
            <person name="Woyke T."/>
        </authorList>
    </citation>
    <scope>NUCLEOTIDE SEQUENCE [LARGE SCALE GENOMIC DNA]</scope>
    <source>
        <strain evidence="6 7">WSM3557</strain>
    </source>
</reference>
<dbReference type="SUPFAM" id="SSF50494">
    <property type="entry name" value="Trypsin-like serine proteases"/>
    <property type="match status" value="1"/>
</dbReference>
<dbReference type="EMBL" id="JH660641">
    <property type="protein sequence ID" value="EIM29595.1"/>
    <property type="molecule type" value="Genomic_DNA"/>
</dbReference>
<dbReference type="FunFam" id="2.40.10.10:FF:000001">
    <property type="entry name" value="Periplasmic serine protease DegS"/>
    <property type="match status" value="1"/>
</dbReference>
<dbReference type="SMART" id="SM00228">
    <property type="entry name" value="PDZ"/>
    <property type="match status" value="1"/>
</dbReference>
<comment type="similarity">
    <text evidence="1">Belongs to the peptidase S1C family.</text>
</comment>
<dbReference type="Gene3D" id="2.30.42.10">
    <property type="match status" value="1"/>
</dbReference>
<dbReference type="GO" id="GO:0006508">
    <property type="term" value="P:proteolysis"/>
    <property type="evidence" value="ECO:0007669"/>
    <property type="project" value="UniProtKB-KW"/>
</dbReference>
<protein>
    <submittedName>
        <fullName evidence="6">Trypsin-like serine protease with C-terminal PDZ domain</fullName>
    </submittedName>
</protein>
<dbReference type="InterPro" id="IPR051201">
    <property type="entry name" value="Chloro_Bact_Ser_Proteases"/>
</dbReference>
<dbReference type="OrthoDB" id="9758917at2"/>
<dbReference type="PANTHER" id="PTHR43343">
    <property type="entry name" value="PEPTIDASE S12"/>
    <property type="match status" value="1"/>
</dbReference>
<dbReference type="InterPro" id="IPR001940">
    <property type="entry name" value="Peptidase_S1C"/>
</dbReference>
<evidence type="ECO:0000256" key="1">
    <source>
        <dbReference type="ARBA" id="ARBA00010541"/>
    </source>
</evidence>
<dbReference type="PRINTS" id="PR00834">
    <property type="entry name" value="PROTEASES2C"/>
</dbReference>
<evidence type="ECO:0000313" key="7">
    <source>
        <dbReference type="Proteomes" id="UP000003947"/>
    </source>
</evidence>